<protein>
    <submittedName>
        <fullName evidence="1">Uncharacterized protein</fullName>
    </submittedName>
</protein>
<dbReference type="HOGENOM" id="CLU_3269182_0_0_9"/>
<organism evidence="1 2">
    <name type="scientific">Dorea longicatena DSM 13814</name>
    <dbReference type="NCBI Taxonomy" id="411462"/>
    <lineage>
        <taxon>Bacteria</taxon>
        <taxon>Bacillati</taxon>
        <taxon>Bacillota</taxon>
        <taxon>Clostridia</taxon>
        <taxon>Lachnospirales</taxon>
        <taxon>Lachnospiraceae</taxon>
        <taxon>Dorea</taxon>
    </lineage>
</organism>
<accession>A6BKM1</accession>
<proteinExistence type="predicted"/>
<name>A6BKM1_9FIRM</name>
<reference evidence="1 2" key="1">
    <citation type="submission" date="2007-03" db="EMBL/GenBank/DDBJ databases">
        <authorList>
            <person name="Fulton L."/>
            <person name="Clifton S."/>
            <person name="Fulton B."/>
            <person name="Xu J."/>
            <person name="Minx P."/>
            <person name="Pepin K.H."/>
            <person name="Johnson M."/>
            <person name="Thiruvilangam P."/>
            <person name="Bhonagiri V."/>
            <person name="Nash W.E."/>
            <person name="Mardis E.R."/>
            <person name="Wilson R.K."/>
        </authorList>
    </citation>
    <scope>NUCLEOTIDE SEQUENCE [LARGE SCALE GENOMIC DNA]</scope>
    <source>
        <strain evidence="1 2">DSM 13814</strain>
    </source>
</reference>
<dbReference type="AlphaFoldDB" id="A6BKM1"/>
<sequence length="41" mass="4544">MTPAERITSAGEGKMVDRVITIPFMGELKCYLSGIRSRICI</sequence>
<evidence type="ECO:0000313" key="2">
    <source>
        <dbReference type="Proteomes" id="UP000004016"/>
    </source>
</evidence>
<reference evidence="1 2" key="2">
    <citation type="submission" date="2007-04" db="EMBL/GenBank/DDBJ databases">
        <title>Draft genome sequence of Dorea longicatena (DSM 13814).</title>
        <authorList>
            <person name="Sudarsanam P."/>
            <person name="Ley R."/>
            <person name="Guruge J."/>
            <person name="Turnbaugh P.J."/>
            <person name="Mahowald M."/>
            <person name="Liep D."/>
            <person name="Gordon J."/>
        </authorList>
    </citation>
    <scope>NUCLEOTIDE SEQUENCE [LARGE SCALE GENOMIC DNA]</scope>
    <source>
        <strain evidence="1 2">DSM 13814</strain>
    </source>
</reference>
<dbReference type="EMBL" id="AAXB02000024">
    <property type="protein sequence ID" value="EDM61776.1"/>
    <property type="molecule type" value="Genomic_DNA"/>
</dbReference>
<evidence type="ECO:0000313" key="1">
    <source>
        <dbReference type="EMBL" id="EDM61776.1"/>
    </source>
</evidence>
<gene>
    <name evidence="1" type="ORF">DORLON_02877</name>
</gene>
<comment type="caution">
    <text evidence="1">The sequence shown here is derived from an EMBL/GenBank/DDBJ whole genome shotgun (WGS) entry which is preliminary data.</text>
</comment>
<dbReference type="Proteomes" id="UP000004016">
    <property type="component" value="Unassembled WGS sequence"/>
</dbReference>